<protein>
    <submittedName>
        <fullName evidence="2">Uncharacterized protein</fullName>
    </submittedName>
</protein>
<name>A0A814H2W0_9BILA</name>
<keyword evidence="1" id="KW-1133">Transmembrane helix</keyword>
<gene>
    <name evidence="2" type="ORF">PYM288_LOCUS14804</name>
</gene>
<feature type="transmembrane region" description="Helical" evidence="1">
    <location>
        <begin position="6"/>
        <end position="25"/>
    </location>
</feature>
<accession>A0A814H2W0</accession>
<dbReference type="EMBL" id="CAJNOH010000337">
    <property type="protein sequence ID" value="CAF1004889.1"/>
    <property type="molecule type" value="Genomic_DNA"/>
</dbReference>
<evidence type="ECO:0000313" key="2">
    <source>
        <dbReference type="EMBL" id="CAF1004889.1"/>
    </source>
</evidence>
<dbReference type="SUPFAM" id="SSF56399">
    <property type="entry name" value="ADP-ribosylation"/>
    <property type="match status" value="1"/>
</dbReference>
<evidence type="ECO:0000256" key="1">
    <source>
        <dbReference type="SAM" id="Phobius"/>
    </source>
</evidence>
<keyword evidence="1" id="KW-0472">Membrane</keyword>
<comment type="caution">
    <text evidence="2">The sequence shown here is derived from an EMBL/GenBank/DDBJ whole genome shotgun (WGS) entry which is preliminary data.</text>
</comment>
<dbReference type="Gene3D" id="3.90.176.10">
    <property type="entry name" value="Toxin ADP-ribosyltransferase, Chain A, domain 1"/>
    <property type="match status" value="1"/>
</dbReference>
<proteinExistence type="predicted"/>
<dbReference type="Proteomes" id="UP000663854">
    <property type="component" value="Unassembled WGS sequence"/>
</dbReference>
<keyword evidence="1" id="KW-0812">Transmembrane</keyword>
<evidence type="ECO:0000313" key="3">
    <source>
        <dbReference type="Proteomes" id="UP000663854"/>
    </source>
</evidence>
<reference evidence="2" key="1">
    <citation type="submission" date="2021-02" db="EMBL/GenBank/DDBJ databases">
        <authorList>
            <person name="Nowell W R."/>
        </authorList>
    </citation>
    <scope>NUCLEOTIDE SEQUENCE</scope>
</reference>
<dbReference type="AlphaFoldDB" id="A0A814H2W0"/>
<sequence length="205" mass="24020">MPRLSTGSYMMLIMISFFIYGLEIFSIGLRIGKSEQLDTTMSQVNKLNHNRSKIFPYIETNCSKNLDEYPEFVIFSQYRLYEGHDISLTLESFVYRLVNRAFRAQNIDLICKYRYFITLLYNKLKEFSIEQHKVNHTIVYRGQIIGKYDLKNLQSNIGQLISINTIMSTTRNENVARLFVISVKEGGVMFEIDIANTNIKFARNF</sequence>
<organism evidence="2 3">
    <name type="scientific">Rotaria sordida</name>
    <dbReference type="NCBI Taxonomy" id="392033"/>
    <lineage>
        <taxon>Eukaryota</taxon>
        <taxon>Metazoa</taxon>
        <taxon>Spiralia</taxon>
        <taxon>Gnathifera</taxon>
        <taxon>Rotifera</taxon>
        <taxon>Eurotatoria</taxon>
        <taxon>Bdelloidea</taxon>
        <taxon>Philodinida</taxon>
        <taxon>Philodinidae</taxon>
        <taxon>Rotaria</taxon>
    </lineage>
</organism>